<dbReference type="Pfam" id="PF14226">
    <property type="entry name" value="DIOX_N"/>
    <property type="match status" value="1"/>
</dbReference>
<sequence length="338" mass="38634">MGSDSQYQIPAIEFTMNSPEMDRGTDEWYHLCKKVREACENYGCFEIVYDKIPPQLRAETFSASRKLFSLPLETKKQNLNPKPYQGYVGPSVRAPLYEGFGFEEASNYESLGSLTEDIWSHDQFCLNLWLCIVICLFVCSCYICCNCGTVISMMKQLDELKDMINLMILDSYGLEETSNLIMVSKTLLRLQKYTAPPSREYTMGSPAHTDKNFGTILFDDQVSGLEVQTKDEQWVKLSISPRSFVFVVGDSLMAWSNGRMHSVNHRVMMCGEKERHSLAAFALPIEGSIIKAQKELVDEDYPRILKDFDYTDFSKFIFSEGRAIESQMQVFAYAGIRT</sequence>
<evidence type="ECO:0000256" key="2">
    <source>
        <dbReference type="ARBA" id="ARBA00023004"/>
    </source>
</evidence>
<proteinExistence type="inferred from homology"/>
<reference evidence="6 7" key="1">
    <citation type="journal article" date="2018" name="Nat. Genet.">
        <title>The Rosa genome provides new insights in the design of modern roses.</title>
        <authorList>
            <person name="Bendahmane M."/>
        </authorList>
    </citation>
    <scope>NUCLEOTIDE SEQUENCE [LARGE SCALE GENOMIC DNA]</scope>
    <source>
        <strain evidence="7">cv. Old Blush</strain>
    </source>
</reference>
<evidence type="ECO:0000256" key="3">
    <source>
        <dbReference type="RuleBase" id="RU003682"/>
    </source>
</evidence>
<dbReference type="EMBL" id="PDCK01000043">
    <property type="protein sequence ID" value="PRQ32035.1"/>
    <property type="molecule type" value="Genomic_DNA"/>
</dbReference>
<evidence type="ECO:0000313" key="6">
    <source>
        <dbReference type="EMBL" id="PRQ32035.1"/>
    </source>
</evidence>
<dbReference type="STRING" id="74649.A0A2P6QCY3"/>
<keyword evidence="4" id="KW-1133">Transmembrane helix</keyword>
<gene>
    <name evidence="6" type="ORF">RchiOBHm_Chr5g0041931</name>
</gene>
<protein>
    <submittedName>
        <fullName evidence="6">Putative oxoglutarate/iron-dependent dioxygenase, non-heme dioxygenase domain-containing protein</fullName>
    </submittedName>
</protein>
<keyword evidence="6" id="KW-0223">Dioxygenase</keyword>
<comment type="similarity">
    <text evidence="3">Belongs to the iron/ascorbate-dependent oxidoreductase family.</text>
</comment>
<keyword evidence="4" id="KW-0472">Membrane</keyword>
<dbReference type="InterPro" id="IPR005123">
    <property type="entry name" value="Oxoglu/Fe-dep_dioxygenase_dom"/>
</dbReference>
<dbReference type="InterPro" id="IPR027443">
    <property type="entry name" value="IPNS-like_sf"/>
</dbReference>
<keyword evidence="4" id="KW-0812">Transmembrane</keyword>
<keyword evidence="1 3" id="KW-0479">Metal-binding</keyword>
<name>A0A2P6QCY3_ROSCH</name>
<keyword evidence="2 3" id="KW-0408">Iron</keyword>
<feature type="domain" description="Fe2OG dioxygenase" evidence="5">
    <location>
        <begin position="184"/>
        <end position="284"/>
    </location>
</feature>
<dbReference type="InterPro" id="IPR044861">
    <property type="entry name" value="IPNS-like_FE2OG_OXY"/>
</dbReference>
<evidence type="ECO:0000256" key="4">
    <source>
        <dbReference type="SAM" id="Phobius"/>
    </source>
</evidence>
<evidence type="ECO:0000313" key="7">
    <source>
        <dbReference type="Proteomes" id="UP000238479"/>
    </source>
</evidence>
<organism evidence="6 7">
    <name type="scientific">Rosa chinensis</name>
    <name type="common">China rose</name>
    <dbReference type="NCBI Taxonomy" id="74649"/>
    <lineage>
        <taxon>Eukaryota</taxon>
        <taxon>Viridiplantae</taxon>
        <taxon>Streptophyta</taxon>
        <taxon>Embryophyta</taxon>
        <taxon>Tracheophyta</taxon>
        <taxon>Spermatophyta</taxon>
        <taxon>Magnoliopsida</taxon>
        <taxon>eudicotyledons</taxon>
        <taxon>Gunneridae</taxon>
        <taxon>Pentapetalae</taxon>
        <taxon>rosids</taxon>
        <taxon>fabids</taxon>
        <taxon>Rosales</taxon>
        <taxon>Rosaceae</taxon>
        <taxon>Rosoideae</taxon>
        <taxon>Rosoideae incertae sedis</taxon>
        <taxon>Rosa</taxon>
    </lineage>
</organism>
<accession>A0A2P6QCY3</accession>
<dbReference type="PROSITE" id="PS51471">
    <property type="entry name" value="FE2OG_OXY"/>
    <property type="match status" value="1"/>
</dbReference>
<dbReference type="PANTHER" id="PTHR47990">
    <property type="entry name" value="2-OXOGLUTARATE (2OG) AND FE(II)-DEPENDENT OXYGENASE SUPERFAMILY PROTEIN-RELATED"/>
    <property type="match status" value="1"/>
</dbReference>
<dbReference type="GO" id="GO:0046872">
    <property type="term" value="F:metal ion binding"/>
    <property type="evidence" value="ECO:0007669"/>
    <property type="project" value="UniProtKB-KW"/>
</dbReference>
<dbReference type="InterPro" id="IPR026992">
    <property type="entry name" value="DIOX_N"/>
</dbReference>
<dbReference type="InterPro" id="IPR050231">
    <property type="entry name" value="Iron_ascorbate_oxido_reductase"/>
</dbReference>
<dbReference type="Proteomes" id="UP000238479">
    <property type="component" value="Chromosome 5"/>
</dbReference>
<dbReference type="OMA" id="WLCIVIC"/>
<evidence type="ECO:0000259" key="5">
    <source>
        <dbReference type="PROSITE" id="PS51471"/>
    </source>
</evidence>
<dbReference type="AlphaFoldDB" id="A0A2P6QCY3"/>
<dbReference type="Pfam" id="PF03171">
    <property type="entry name" value="2OG-FeII_Oxy"/>
    <property type="match status" value="1"/>
</dbReference>
<dbReference type="Gene3D" id="2.60.120.330">
    <property type="entry name" value="B-lactam Antibiotic, Isopenicillin N Synthase, Chain"/>
    <property type="match status" value="1"/>
</dbReference>
<dbReference type="SUPFAM" id="SSF51197">
    <property type="entry name" value="Clavaminate synthase-like"/>
    <property type="match status" value="1"/>
</dbReference>
<comment type="caution">
    <text evidence="6">The sequence shown here is derived from an EMBL/GenBank/DDBJ whole genome shotgun (WGS) entry which is preliminary data.</text>
</comment>
<keyword evidence="7" id="KW-1185">Reference proteome</keyword>
<dbReference type="Gramene" id="PRQ32035">
    <property type="protein sequence ID" value="PRQ32035"/>
    <property type="gene ID" value="RchiOBHm_Chr5g0041931"/>
</dbReference>
<keyword evidence="3" id="KW-0560">Oxidoreductase</keyword>
<evidence type="ECO:0000256" key="1">
    <source>
        <dbReference type="ARBA" id="ARBA00022723"/>
    </source>
</evidence>
<dbReference type="GO" id="GO:0051213">
    <property type="term" value="F:dioxygenase activity"/>
    <property type="evidence" value="ECO:0007669"/>
    <property type="project" value="UniProtKB-KW"/>
</dbReference>
<feature type="transmembrane region" description="Helical" evidence="4">
    <location>
        <begin position="126"/>
        <end position="151"/>
    </location>
</feature>